<gene>
    <name evidence="1" type="ORF">SK128_001200</name>
</gene>
<sequence>MKMMLIASGHSFGNPLEDAGYLLAAAEKMFKERIIVENIQYVVESKGTVWAVSIDRSWAAPISLQDGRLYLHSFRQVNAMPAEAYTLPYETIRDLGKLSPEVFIQLSNHGRVHGHFHITLTSKAENHEGILQRFRGEIVPTFHKTSISSSVDRTRRYPSQFYGGIAPSTKVFTKASGSLEPCTLGNGLVTLAVVGGNPCFIVWYKPYQLQLSEQRNDIQLGWVTKGLHIVEGVAESPDVAQYTISDCGLVIE</sequence>
<proteinExistence type="predicted"/>
<reference evidence="1 2" key="1">
    <citation type="submission" date="2023-11" db="EMBL/GenBank/DDBJ databases">
        <title>Halocaridina rubra genome assembly.</title>
        <authorList>
            <person name="Smith C."/>
        </authorList>
    </citation>
    <scope>NUCLEOTIDE SEQUENCE [LARGE SCALE GENOMIC DNA]</scope>
    <source>
        <strain evidence="1">EP-1</strain>
        <tissue evidence="1">Whole</tissue>
    </source>
</reference>
<dbReference type="EMBL" id="JAXCGZ010003927">
    <property type="protein sequence ID" value="KAK7082666.1"/>
    <property type="molecule type" value="Genomic_DNA"/>
</dbReference>
<name>A0AAN8XEG7_HALRR</name>
<comment type="caution">
    <text evidence="1">The sequence shown here is derived from an EMBL/GenBank/DDBJ whole genome shotgun (WGS) entry which is preliminary data.</text>
</comment>
<evidence type="ECO:0000313" key="2">
    <source>
        <dbReference type="Proteomes" id="UP001381693"/>
    </source>
</evidence>
<accession>A0AAN8XEG7</accession>
<keyword evidence="2" id="KW-1185">Reference proteome</keyword>
<protein>
    <submittedName>
        <fullName evidence="1">Uncharacterized protein</fullName>
    </submittedName>
</protein>
<organism evidence="1 2">
    <name type="scientific">Halocaridina rubra</name>
    <name type="common">Hawaiian red shrimp</name>
    <dbReference type="NCBI Taxonomy" id="373956"/>
    <lineage>
        <taxon>Eukaryota</taxon>
        <taxon>Metazoa</taxon>
        <taxon>Ecdysozoa</taxon>
        <taxon>Arthropoda</taxon>
        <taxon>Crustacea</taxon>
        <taxon>Multicrustacea</taxon>
        <taxon>Malacostraca</taxon>
        <taxon>Eumalacostraca</taxon>
        <taxon>Eucarida</taxon>
        <taxon>Decapoda</taxon>
        <taxon>Pleocyemata</taxon>
        <taxon>Caridea</taxon>
        <taxon>Atyoidea</taxon>
        <taxon>Atyidae</taxon>
        <taxon>Halocaridina</taxon>
    </lineage>
</organism>
<evidence type="ECO:0000313" key="1">
    <source>
        <dbReference type="EMBL" id="KAK7082666.1"/>
    </source>
</evidence>
<dbReference type="AlphaFoldDB" id="A0AAN8XEG7"/>
<dbReference type="Proteomes" id="UP001381693">
    <property type="component" value="Unassembled WGS sequence"/>
</dbReference>